<dbReference type="GO" id="GO:0106300">
    <property type="term" value="P:protein-DNA covalent cross-linking repair"/>
    <property type="evidence" value="ECO:0007669"/>
    <property type="project" value="InterPro"/>
</dbReference>
<comment type="similarity">
    <text evidence="1 8">Belongs to the SOS response-associated peptidase family.</text>
</comment>
<evidence type="ECO:0000256" key="6">
    <source>
        <dbReference type="ARBA" id="ARBA00023125"/>
    </source>
</evidence>
<evidence type="ECO:0000256" key="4">
    <source>
        <dbReference type="ARBA" id="ARBA00022801"/>
    </source>
</evidence>
<sequence>MIPNRPRAHIRLMCGRFFIGQPPEVYRAFYGYSEQPNFPGRFNVAPTQPVPVVVREQGERHFRLMRWGLWPAWLKDPSGFPVLFNARIETAAEKPAFRGALRHRRCVFLADGFYEWRRDGEGRTATKTPFAVRRADGAPMAFAGLWEPWMGADGSEVDTAAIVTCSANGTLSAIHERMPAILAPEAIAPWLDAAVDAPEAARLCRPCPDAWLRLDPVSERVNSVRNDDAGLPEPVAPAAPAGRTKAASLQGELF</sequence>
<dbReference type="InterPro" id="IPR003738">
    <property type="entry name" value="SRAP"/>
</dbReference>
<dbReference type="Pfam" id="PF02586">
    <property type="entry name" value="SRAP"/>
    <property type="match status" value="1"/>
</dbReference>
<evidence type="ECO:0000256" key="1">
    <source>
        <dbReference type="ARBA" id="ARBA00008136"/>
    </source>
</evidence>
<dbReference type="GO" id="GO:0003697">
    <property type="term" value="F:single-stranded DNA binding"/>
    <property type="evidence" value="ECO:0007669"/>
    <property type="project" value="InterPro"/>
</dbReference>
<evidence type="ECO:0000256" key="2">
    <source>
        <dbReference type="ARBA" id="ARBA00022670"/>
    </source>
</evidence>
<dbReference type="GO" id="GO:0008233">
    <property type="term" value="F:peptidase activity"/>
    <property type="evidence" value="ECO:0007669"/>
    <property type="project" value="UniProtKB-KW"/>
</dbReference>
<dbReference type="InterPro" id="IPR036590">
    <property type="entry name" value="SRAP-like"/>
</dbReference>
<dbReference type="EC" id="3.4.-.-" evidence="8"/>
<gene>
    <name evidence="10" type="ORF">F8B43_1713</name>
</gene>
<reference evidence="10 11" key="1">
    <citation type="submission" date="2019-10" db="EMBL/GenBank/DDBJ databases">
        <title>Draft Genome Sequence of the Caffeine Degrading Methylotroph Methylorubrum populi PINKEL.</title>
        <authorList>
            <person name="Dawson S.C."/>
            <person name="Zhang X."/>
            <person name="Wright M.E."/>
            <person name="Sharma G."/>
            <person name="Langner J.T."/>
            <person name="Ditty J.L."/>
            <person name="Subuyuj G.A."/>
        </authorList>
    </citation>
    <scope>NUCLEOTIDE SEQUENCE [LARGE SCALE GENOMIC DNA]</scope>
    <source>
        <strain evidence="10 11">Pinkel</strain>
    </source>
</reference>
<dbReference type="EMBL" id="WEKV01000008">
    <property type="protein sequence ID" value="KAB7786312.1"/>
    <property type="molecule type" value="Genomic_DNA"/>
</dbReference>
<keyword evidence="3" id="KW-0227">DNA damage</keyword>
<protein>
    <recommendedName>
        <fullName evidence="8">Abasic site processing protein</fullName>
        <ecNumber evidence="8">3.4.-.-</ecNumber>
    </recommendedName>
</protein>
<keyword evidence="4 8" id="KW-0378">Hydrolase</keyword>
<dbReference type="GO" id="GO:0016829">
    <property type="term" value="F:lyase activity"/>
    <property type="evidence" value="ECO:0007669"/>
    <property type="project" value="UniProtKB-KW"/>
</dbReference>
<keyword evidence="6" id="KW-0238">DNA-binding</keyword>
<evidence type="ECO:0000313" key="11">
    <source>
        <dbReference type="Proteomes" id="UP000469949"/>
    </source>
</evidence>
<proteinExistence type="inferred from homology"/>
<dbReference type="Proteomes" id="UP000469949">
    <property type="component" value="Unassembled WGS sequence"/>
</dbReference>
<feature type="region of interest" description="Disordered" evidence="9">
    <location>
        <begin position="224"/>
        <end position="243"/>
    </location>
</feature>
<keyword evidence="7" id="KW-0456">Lyase</keyword>
<name>A0A833J9Y0_9HYPH</name>
<evidence type="ECO:0000256" key="8">
    <source>
        <dbReference type="RuleBase" id="RU364100"/>
    </source>
</evidence>
<dbReference type="SUPFAM" id="SSF143081">
    <property type="entry name" value="BB1717-like"/>
    <property type="match status" value="1"/>
</dbReference>
<evidence type="ECO:0000256" key="7">
    <source>
        <dbReference type="ARBA" id="ARBA00023239"/>
    </source>
</evidence>
<dbReference type="PANTHER" id="PTHR13604:SF0">
    <property type="entry name" value="ABASIC SITE PROCESSING PROTEIN HMCES"/>
    <property type="match status" value="1"/>
</dbReference>
<keyword evidence="5" id="KW-0190">Covalent protein-DNA linkage</keyword>
<evidence type="ECO:0000256" key="3">
    <source>
        <dbReference type="ARBA" id="ARBA00022763"/>
    </source>
</evidence>
<keyword evidence="2 8" id="KW-0645">Protease</keyword>
<dbReference type="PANTHER" id="PTHR13604">
    <property type="entry name" value="DC12-RELATED"/>
    <property type="match status" value="1"/>
</dbReference>
<evidence type="ECO:0000256" key="9">
    <source>
        <dbReference type="SAM" id="MobiDB-lite"/>
    </source>
</evidence>
<dbReference type="GO" id="GO:0006508">
    <property type="term" value="P:proteolysis"/>
    <property type="evidence" value="ECO:0007669"/>
    <property type="project" value="UniProtKB-KW"/>
</dbReference>
<comment type="caution">
    <text evidence="10">The sequence shown here is derived from an EMBL/GenBank/DDBJ whole genome shotgun (WGS) entry which is preliminary data.</text>
</comment>
<accession>A0A833J9Y0</accession>
<evidence type="ECO:0000313" key="10">
    <source>
        <dbReference type="EMBL" id="KAB7786312.1"/>
    </source>
</evidence>
<evidence type="ECO:0000256" key="5">
    <source>
        <dbReference type="ARBA" id="ARBA00023124"/>
    </source>
</evidence>
<dbReference type="Gene3D" id="3.90.1680.10">
    <property type="entry name" value="SOS response associated peptidase-like"/>
    <property type="match status" value="1"/>
</dbReference>
<organism evidence="10 11">
    <name type="scientific">Methylorubrum populi</name>
    <dbReference type="NCBI Taxonomy" id="223967"/>
    <lineage>
        <taxon>Bacteria</taxon>
        <taxon>Pseudomonadati</taxon>
        <taxon>Pseudomonadota</taxon>
        <taxon>Alphaproteobacteria</taxon>
        <taxon>Hyphomicrobiales</taxon>
        <taxon>Methylobacteriaceae</taxon>
        <taxon>Methylorubrum</taxon>
    </lineage>
</organism>
<dbReference type="AlphaFoldDB" id="A0A833J9Y0"/>